<dbReference type="Gene3D" id="3.90.320.10">
    <property type="match status" value="1"/>
</dbReference>
<dbReference type="EMBL" id="VSSQ01003511">
    <property type="protein sequence ID" value="MPM21052.1"/>
    <property type="molecule type" value="Genomic_DNA"/>
</dbReference>
<dbReference type="InterPro" id="IPR026350">
    <property type="entry name" value="GxxExxY"/>
</dbReference>
<name>A0A644XXR1_9ZZZZ</name>
<protein>
    <recommendedName>
        <fullName evidence="2">GxxExxY protein</fullName>
    </recommendedName>
</protein>
<dbReference type="NCBIfam" id="TIGR04256">
    <property type="entry name" value="GxxExxY"/>
    <property type="match status" value="1"/>
</dbReference>
<evidence type="ECO:0008006" key="2">
    <source>
        <dbReference type="Google" id="ProtNLM"/>
    </source>
</evidence>
<sequence length="137" mass="16001">MLTKRYLKDLVYRVNGAAIEVHKRLGPGLLEKVYQKCLEYELSIRGIKFNSELKIPYSYKGVDLDLNLRCDLLIEDTLVVELKSVEQVLPIHEVQLISYMKLLNLPMGLLINFNVENIYYKGQSTYVNETFRFLPEI</sequence>
<reference evidence="1" key="1">
    <citation type="submission" date="2019-08" db="EMBL/GenBank/DDBJ databases">
        <authorList>
            <person name="Kucharzyk K."/>
            <person name="Murdoch R.W."/>
            <person name="Higgins S."/>
            <person name="Loffler F."/>
        </authorList>
    </citation>
    <scope>NUCLEOTIDE SEQUENCE</scope>
</reference>
<comment type="caution">
    <text evidence="1">The sequence shown here is derived from an EMBL/GenBank/DDBJ whole genome shotgun (WGS) entry which is preliminary data.</text>
</comment>
<accession>A0A644XXR1</accession>
<dbReference type="Pfam" id="PF13366">
    <property type="entry name" value="PDDEXK_3"/>
    <property type="match status" value="1"/>
</dbReference>
<organism evidence="1">
    <name type="scientific">bioreactor metagenome</name>
    <dbReference type="NCBI Taxonomy" id="1076179"/>
    <lineage>
        <taxon>unclassified sequences</taxon>
        <taxon>metagenomes</taxon>
        <taxon>ecological metagenomes</taxon>
    </lineage>
</organism>
<dbReference type="InterPro" id="IPR011604">
    <property type="entry name" value="PDDEXK-like_dom_sf"/>
</dbReference>
<dbReference type="AlphaFoldDB" id="A0A644XXR1"/>
<proteinExistence type="predicted"/>
<gene>
    <name evidence="1" type="ORF">SDC9_67495</name>
</gene>
<evidence type="ECO:0000313" key="1">
    <source>
        <dbReference type="EMBL" id="MPM21052.1"/>
    </source>
</evidence>